<dbReference type="OrthoDB" id="9808136at2"/>
<evidence type="ECO:0000256" key="7">
    <source>
        <dbReference type="SAM" id="Phobius"/>
    </source>
</evidence>
<dbReference type="PANTHER" id="PTHR32196">
    <property type="entry name" value="ABC TRANSPORTER PERMEASE PROTEIN YPHD-RELATED-RELATED"/>
    <property type="match status" value="1"/>
</dbReference>
<sequence>MSDQLPPSLAAAGSVPPDPDHPTPLARTAATSHGGVATPSDQARSRLGGGAGRNVGLVIALVVLCVVGVATAGERFASLDNAMTILRLAAVYGVVAIGMTFVITGGGIDLSVGSVIGLSSVWASTLATQTMAEDTHWIVMVFTALAVGTVCGVVNGVLIAYGKVVAFIATLAMMVGARGLAEIIANRRTQLVEVDAFLDAFRTEILGISVSVWIFALVAVAGWVLLNRTTFGRRTVAVGGNPEAARLAGIRVKRHTMYLYALSGLAAGIGGLMMLVRTTSGASTHGQLYELDAIAAVVVGGTLLAGGRGTIVGTVFGVLIFSTLTNVFVQNDLSTSAQSVAKGLIIVVAVLLQQQFAARSRRT</sequence>
<comment type="subcellular location">
    <subcellularLocation>
        <location evidence="1">Cell membrane</location>
        <topology evidence="1">Multi-pass membrane protein</topology>
    </subcellularLocation>
</comment>
<feature type="transmembrane region" description="Helical" evidence="7">
    <location>
        <begin position="85"/>
        <end position="103"/>
    </location>
</feature>
<feature type="region of interest" description="Disordered" evidence="6">
    <location>
        <begin position="1"/>
        <end position="45"/>
    </location>
</feature>
<organism evidence="8 9">
    <name type="scientific">Cellulomonas aerilata</name>
    <dbReference type="NCBI Taxonomy" id="515326"/>
    <lineage>
        <taxon>Bacteria</taxon>
        <taxon>Bacillati</taxon>
        <taxon>Actinomycetota</taxon>
        <taxon>Actinomycetes</taxon>
        <taxon>Micrococcales</taxon>
        <taxon>Cellulomonadaceae</taxon>
        <taxon>Cellulomonas</taxon>
    </lineage>
</organism>
<keyword evidence="2" id="KW-1003">Cell membrane</keyword>
<keyword evidence="9" id="KW-1185">Reference proteome</keyword>
<feature type="transmembrane region" description="Helical" evidence="7">
    <location>
        <begin position="205"/>
        <end position="226"/>
    </location>
</feature>
<dbReference type="Proteomes" id="UP000321181">
    <property type="component" value="Unassembled WGS sequence"/>
</dbReference>
<feature type="transmembrane region" description="Helical" evidence="7">
    <location>
        <begin position="165"/>
        <end position="185"/>
    </location>
</feature>
<evidence type="ECO:0000313" key="9">
    <source>
        <dbReference type="Proteomes" id="UP000321181"/>
    </source>
</evidence>
<evidence type="ECO:0000256" key="3">
    <source>
        <dbReference type="ARBA" id="ARBA00022692"/>
    </source>
</evidence>
<dbReference type="EMBL" id="BJYY01000022">
    <property type="protein sequence ID" value="GEO35692.1"/>
    <property type="molecule type" value="Genomic_DNA"/>
</dbReference>
<accession>A0A512DGX1</accession>
<name>A0A512DGX1_9CELL</name>
<proteinExistence type="predicted"/>
<evidence type="ECO:0000313" key="8">
    <source>
        <dbReference type="EMBL" id="GEO35692.1"/>
    </source>
</evidence>
<keyword evidence="5 7" id="KW-0472">Membrane</keyword>
<keyword evidence="3 7" id="KW-0812">Transmembrane</keyword>
<evidence type="ECO:0000256" key="5">
    <source>
        <dbReference type="ARBA" id="ARBA00023136"/>
    </source>
</evidence>
<keyword evidence="4 7" id="KW-1133">Transmembrane helix</keyword>
<dbReference type="RefSeq" id="WP_146906747.1">
    <property type="nucleotide sequence ID" value="NZ_BAAARM010000007.1"/>
</dbReference>
<dbReference type="InterPro" id="IPR001851">
    <property type="entry name" value="ABC_transp_permease"/>
</dbReference>
<gene>
    <name evidence="8" type="primary">rbsC</name>
    <name evidence="8" type="ORF">CAE01nite_34170</name>
</gene>
<dbReference type="GO" id="GO:0022857">
    <property type="term" value="F:transmembrane transporter activity"/>
    <property type="evidence" value="ECO:0007669"/>
    <property type="project" value="InterPro"/>
</dbReference>
<evidence type="ECO:0000256" key="1">
    <source>
        <dbReference type="ARBA" id="ARBA00004651"/>
    </source>
</evidence>
<evidence type="ECO:0000256" key="6">
    <source>
        <dbReference type="SAM" id="MobiDB-lite"/>
    </source>
</evidence>
<evidence type="ECO:0000256" key="4">
    <source>
        <dbReference type="ARBA" id="ARBA00022989"/>
    </source>
</evidence>
<dbReference type="CDD" id="cd06579">
    <property type="entry name" value="TM_PBP1_transp_AraH_like"/>
    <property type="match status" value="1"/>
</dbReference>
<reference evidence="8 9" key="1">
    <citation type="submission" date="2019-07" db="EMBL/GenBank/DDBJ databases">
        <title>Whole genome shotgun sequence of Cellulomonas aerilata NBRC 106308.</title>
        <authorList>
            <person name="Hosoyama A."/>
            <person name="Uohara A."/>
            <person name="Ohji S."/>
            <person name="Ichikawa N."/>
        </authorList>
    </citation>
    <scope>NUCLEOTIDE SEQUENCE [LARGE SCALE GENOMIC DNA]</scope>
    <source>
        <strain evidence="8 9">NBRC 106308</strain>
    </source>
</reference>
<dbReference type="AlphaFoldDB" id="A0A512DGX1"/>
<feature type="transmembrane region" description="Helical" evidence="7">
    <location>
        <begin position="257"/>
        <end position="276"/>
    </location>
</feature>
<comment type="caution">
    <text evidence="8">The sequence shown here is derived from an EMBL/GenBank/DDBJ whole genome shotgun (WGS) entry which is preliminary data.</text>
</comment>
<evidence type="ECO:0000256" key="2">
    <source>
        <dbReference type="ARBA" id="ARBA00022475"/>
    </source>
</evidence>
<feature type="transmembrane region" description="Helical" evidence="7">
    <location>
        <begin position="54"/>
        <end position="73"/>
    </location>
</feature>
<dbReference type="GO" id="GO:0005886">
    <property type="term" value="C:plasma membrane"/>
    <property type="evidence" value="ECO:0007669"/>
    <property type="project" value="UniProtKB-SubCell"/>
</dbReference>
<feature type="transmembrane region" description="Helical" evidence="7">
    <location>
        <begin position="137"/>
        <end position="158"/>
    </location>
</feature>
<dbReference type="Pfam" id="PF02653">
    <property type="entry name" value="BPD_transp_2"/>
    <property type="match status" value="1"/>
</dbReference>
<dbReference type="PANTHER" id="PTHR32196:SF72">
    <property type="entry name" value="RIBOSE IMPORT PERMEASE PROTEIN RBSC"/>
    <property type="match status" value="1"/>
</dbReference>
<protein>
    <submittedName>
        <fullName evidence="8">Sugar ABC transporter permease</fullName>
    </submittedName>
</protein>